<name>A0ACD4NIS5_9HYPH</name>
<evidence type="ECO:0000313" key="1">
    <source>
        <dbReference type="EMBL" id="WAJ26728.1"/>
    </source>
</evidence>
<reference evidence="1" key="1">
    <citation type="submission" date="2022-11" db="EMBL/GenBank/DDBJ databases">
        <title>beta-Carotene-producing bacterium, Jeongeuplla avenae sp. nov., alleviates the salt stress of Arabidopsis seedlings.</title>
        <authorList>
            <person name="Jiang L."/>
            <person name="Lee J."/>
        </authorList>
    </citation>
    <scope>NUCLEOTIDE SEQUENCE</scope>
    <source>
        <strain evidence="1">DY_R2A_6</strain>
    </source>
</reference>
<accession>A0ACD4NIS5</accession>
<keyword evidence="2" id="KW-1185">Reference proteome</keyword>
<organism evidence="1 2">
    <name type="scientific">Antarcticirhabdus aurantiaca</name>
    <dbReference type="NCBI Taxonomy" id="2606717"/>
    <lineage>
        <taxon>Bacteria</taxon>
        <taxon>Pseudomonadati</taxon>
        <taxon>Pseudomonadota</taxon>
        <taxon>Alphaproteobacteria</taxon>
        <taxon>Hyphomicrobiales</taxon>
        <taxon>Aurantimonadaceae</taxon>
        <taxon>Antarcticirhabdus</taxon>
    </lineage>
</organism>
<proteinExistence type="predicted"/>
<keyword evidence="1" id="KW-0328">Glycosyltransferase</keyword>
<dbReference type="EC" id="2.4.1.129" evidence="1"/>
<keyword evidence="1" id="KW-0808">Transferase</keyword>
<gene>
    <name evidence="1" type="primary">mtgA</name>
    <name evidence="1" type="ORF">OXU80_17900</name>
</gene>
<dbReference type="EMBL" id="CP113520">
    <property type="protein sequence ID" value="WAJ26728.1"/>
    <property type="molecule type" value="Genomic_DNA"/>
</dbReference>
<protein>
    <submittedName>
        <fullName evidence="1">Monofunctional biosynthetic peptidoglycan transglycosylase</fullName>
        <ecNumber evidence="1">2.4.1.129</ecNumber>
    </submittedName>
</protein>
<evidence type="ECO:0000313" key="2">
    <source>
        <dbReference type="Proteomes" id="UP001163223"/>
    </source>
</evidence>
<sequence length="225" mass="25113">MPIVKRILAALVLLALLPLVLVPVYAIPFVHPVSTLMLADWMTFSKVERDWVPLESVSPVLIESVVMSEDGQFCRHHGIDWGEMRAVVEEAMAGEETRGASTITMQTAKNLFLWNGRSFVRKAMEAPLALYVDLILPKHRIMEIYLNIAEWAPGVYGIEAASWHYFGKPAEMLTRREAALLARTLPAPATRNPGKPSASLSRLADRLQRLVRSAGDHTFCLRPAD</sequence>
<dbReference type="Proteomes" id="UP001163223">
    <property type="component" value="Chromosome"/>
</dbReference>